<gene>
    <name evidence="3" type="ORF">H7F51_06815</name>
</gene>
<name>A0A7X1FQR3_9SPHN</name>
<keyword evidence="2" id="KW-1133">Transmembrane helix</keyword>
<keyword evidence="2" id="KW-0812">Transmembrane</keyword>
<dbReference type="Proteomes" id="UP000566813">
    <property type="component" value="Unassembled WGS sequence"/>
</dbReference>
<dbReference type="EMBL" id="JACLAW010000004">
    <property type="protein sequence ID" value="MBC2665224.1"/>
    <property type="molecule type" value="Genomic_DNA"/>
</dbReference>
<feature type="region of interest" description="Disordered" evidence="1">
    <location>
        <begin position="1"/>
        <end position="21"/>
    </location>
</feature>
<reference evidence="3 4" key="1">
    <citation type="submission" date="2020-08" db="EMBL/GenBank/DDBJ databases">
        <title>The genome sequence of type strain Novosphingobium flavum NBRC 111647.</title>
        <authorList>
            <person name="Liu Y."/>
        </authorList>
    </citation>
    <scope>NUCLEOTIDE SEQUENCE [LARGE SCALE GENOMIC DNA]</scope>
    <source>
        <strain evidence="3 4">NBRC 111647</strain>
    </source>
</reference>
<evidence type="ECO:0000313" key="3">
    <source>
        <dbReference type="EMBL" id="MBC2665224.1"/>
    </source>
</evidence>
<evidence type="ECO:0000256" key="2">
    <source>
        <dbReference type="SAM" id="Phobius"/>
    </source>
</evidence>
<dbReference type="RefSeq" id="WP_185663480.1">
    <property type="nucleotide sequence ID" value="NZ_JACLAW010000004.1"/>
</dbReference>
<feature type="transmembrane region" description="Helical" evidence="2">
    <location>
        <begin position="27"/>
        <end position="45"/>
    </location>
</feature>
<evidence type="ECO:0000256" key="1">
    <source>
        <dbReference type="SAM" id="MobiDB-lite"/>
    </source>
</evidence>
<evidence type="ECO:0000313" key="4">
    <source>
        <dbReference type="Proteomes" id="UP000566813"/>
    </source>
</evidence>
<sequence>MSIAIRMSEAHSETPIKRDPKRSFGRGLVFALPAAIVLWAVIAHLA</sequence>
<feature type="compositionally biased region" description="Basic and acidic residues" evidence="1">
    <location>
        <begin position="8"/>
        <end position="21"/>
    </location>
</feature>
<accession>A0A7X1FQR3</accession>
<keyword evidence="2" id="KW-0472">Membrane</keyword>
<dbReference type="AlphaFoldDB" id="A0A7X1FQR3"/>
<proteinExistence type="predicted"/>
<organism evidence="3 4">
    <name type="scientific">Novosphingobium flavum</name>
    <dbReference type="NCBI Taxonomy" id="1778672"/>
    <lineage>
        <taxon>Bacteria</taxon>
        <taxon>Pseudomonadati</taxon>
        <taxon>Pseudomonadota</taxon>
        <taxon>Alphaproteobacteria</taxon>
        <taxon>Sphingomonadales</taxon>
        <taxon>Sphingomonadaceae</taxon>
        <taxon>Novosphingobium</taxon>
    </lineage>
</organism>
<comment type="caution">
    <text evidence="3">The sequence shown here is derived from an EMBL/GenBank/DDBJ whole genome shotgun (WGS) entry which is preliminary data.</text>
</comment>
<keyword evidence="4" id="KW-1185">Reference proteome</keyword>
<protein>
    <submittedName>
        <fullName evidence="3">Uncharacterized protein</fullName>
    </submittedName>
</protein>